<organism evidence="1 2">
    <name type="scientific">Leeia aquatica</name>
    <dbReference type="NCBI Taxonomy" id="2725557"/>
    <lineage>
        <taxon>Bacteria</taxon>
        <taxon>Pseudomonadati</taxon>
        <taxon>Pseudomonadota</taxon>
        <taxon>Betaproteobacteria</taxon>
        <taxon>Neisseriales</taxon>
        <taxon>Leeiaceae</taxon>
        <taxon>Leeia</taxon>
    </lineage>
</organism>
<proteinExistence type="predicted"/>
<gene>
    <name evidence="1" type="ORF">HF682_00885</name>
</gene>
<dbReference type="EMBL" id="JABAIM010000001">
    <property type="protein sequence ID" value="NLR73716.1"/>
    <property type="molecule type" value="Genomic_DNA"/>
</dbReference>
<evidence type="ECO:0000313" key="2">
    <source>
        <dbReference type="Proteomes" id="UP000587991"/>
    </source>
</evidence>
<comment type="caution">
    <text evidence="1">The sequence shown here is derived from an EMBL/GenBank/DDBJ whole genome shotgun (WGS) entry which is preliminary data.</text>
</comment>
<accession>A0A847S7V6</accession>
<dbReference type="RefSeq" id="WP_168875377.1">
    <property type="nucleotide sequence ID" value="NZ_JABAIM010000001.1"/>
</dbReference>
<sequence>MQAKKEPVARYGESYQGPKTLTVELAWLASGEAVLIKAYGVNHPWDGRVLRASLHEGNDRLNEFYAEVEGKECLLMREGPSHGARLYLPGLGELSLSFDREASLQLKPEHLMTDYVQQANR</sequence>
<evidence type="ECO:0000313" key="1">
    <source>
        <dbReference type="EMBL" id="NLR73716.1"/>
    </source>
</evidence>
<keyword evidence="2" id="KW-1185">Reference proteome</keyword>
<protein>
    <submittedName>
        <fullName evidence="1">Uncharacterized protein</fullName>
    </submittedName>
</protein>
<dbReference type="Proteomes" id="UP000587991">
    <property type="component" value="Unassembled WGS sequence"/>
</dbReference>
<reference evidence="1 2" key="1">
    <citation type="submission" date="2020-04" db="EMBL/GenBank/DDBJ databases">
        <title>Draft genome of Leeia sp. IMCC25680.</title>
        <authorList>
            <person name="Song J."/>
            <person name="Cho J.-C."/>
        </authorList>
    </citation>
    <scope>NUCLEOTIDE SEQUENCE [LARGE SCALE GENOMIC DNA]</scope>
    <source>
        <strain evidence="1 2">IMCC25680</strain>
    </source>
</reference>
<name>A0A847S7V6_9NEIS</name>
<dbReference type="AlphaFoldDB" id="A0A847S7V6"/>